<feature type="domain" description="Enolpyruvate transferase" evidence="26">
    <location>
        <begin position="418"/>
        <end position="851"/>
    </location>
</feature>
<protein>
    <recommendedName>
        <fullName evidence="23">Pentafunctional AROM polypeptide</fullName>
    </recommendedName>
    <domain>
        <recommendedName>
            <fullName evidence="23">3-dehydroquinate synthase</fullName>
            <shortName evidence="23">DHQS</shortName>
            <ecNumber evidence="23">4.2.3.4</ecNumber>
        </recommendedName>
    </domain>
    <domain>
        <recommendedName>
            <fullName evidence="23">3-phosphoshikimate 1-carboxyvinyltransferase</fullName>
            <ecNumber evidence="23">2.5.1.19</ecNumber>
        </recommendedName>
        <alternativeName>
            <fullName evidence="23">5-enolpyruvylshikimate-3-phosphate synthase</fullName>
            <shortName evidence="23">EPSP synthase</shortName>
            <shortName evidence="23">EPSPS</shortName>
        </alternativeName>
    </domain>
    <domain>
        <recommendedName>
            <fullName evidence="23">Shikimate kinase</fullName>
            <shortName evidence="23">SK</shortName>
            <ecNumber evidence="23">2.7.1.71</ecNumber>
        </recommendedName>
    </domain>
    <domain>
        <recommendedName>
            <fullName evidence="23">3-dehydroquinate dehydratase</fullName>
            <shortName evidence="23">3-dehydroquinase</shortName>
            <ecNumber evidence="23">4.2.1.10</ecNumber>
        </recommendedName>
    </domain>
    <domain>
        <recommendedName>
            <fullName evidence="23">Shikimate dehydrogenase</fullName>
            <ecNumber evidence="23">1.1.1.25</ecNumber>
        </recommendedName>
    </domain>
</protein>
<comment type="catalytic activity">
    <reaction evidence="23 24">
        <text>3-dehydroquinate = 3-dehydroshikimate + H2O</text>
        <dbReference type="Rhea" id="RHEA:21096"/>
        <dbReference type="ChEBI" id="CHEBI:15377"/>
        <dbReference type="ChEBI" id="CHEBI:16630"/>
        <dbReference type="ChEBI" id="CHEBI:32364"/>
        <dbReference type="EC" id="4.2.1.10"/>
    </reaction>
</comment>
<evidence type="ECO:0000256" key="11">
    <source>
        <dbReference type="ARBA" id="ARBA00022741"/>
    </source>
</evidence>
<evidence type="ECO:0000256" key="13">
    <source>
        <dbReference type="ARBA" id="ARBA00022833"/>
    </source>
</evidence>
<dbReference type="FunFam" id="3.65.10.10:FF:000007">
    <property type="entry name" value="Pentafunctional AROM polypeptide"/>
    <property type="match status" value="1"/>
</dbReference>
<dbReference type="InterPro" id="IPR008289">
    <property type="entry name" value="Pentafunct_AroM"/>
</dbReference>
<comment type="caution">
    <text evidence="31">The sequence shown here is derived from an EMBL/GenBank/DDBJ whole genome shotgun (WGS) entry which is preliminary data.</text>
</comment>
<dbReference type="CDD" id="cd08195">
    <property type="entry name" value="DHQS"/>
    <property type="match status" value="1"/>
</dbReference>
<feature type="active site" description="Proton acceptor; for 3-dehydroquinate synthase activity" evidence="23">
    <location>
        <position position="270"/>
    </location>
</feature>
<comment type="pathway">
    <text evidence="23 24">Metabolic intermediate biosynthesis; chorismate biosynthesis; chorismate from D-erythrose 4-phosphate and phosphoenolpyruvate: step 3/7.</text>
</comment>
<dbReference type="CDD" id="cd00502">
    <property type="entry name" value="DHQase_I"/>
    <property type="match status" value="1"/>
</dbReference>
<dbReference type="EMBL" id="JAAAJB010000443">
    <property type="protein sequence ID" value="KAG0255746.1"/>
    <property type="molecule type" value="Genomic_DNA"/>
</dbReference>
<dbReference type="HAMAP" id="MF_00109">
    <property type="entry name" value="Shikimate_kinase"/>
    <property type="match status" value="1"/>
</dbReference>
<dbReference type="Pfam" id="PF01488">
    <property type="entry name" value="Shikimate_DH"/>
    <property type="match status" value="1"/>
</dbReference>
<dbReference type="Gene3D" id="3.40.50.1970">
    <property type="match status" value="1"/>
</dbReference>
<dbReference type="HAMAP" id="MF_00210">
    <property type="entry name" value="EPSP_synth"/>
    <property type="match status" value="1"/>
</dbReference>
<comment type="similarity">
    <text evidence="24">In the N-terminal section; belongs to the dehydroquinate synthase family.</text>
</comment>
<feature type="region of interest" description="Shikimate dehydrogenase" evidence="23">
    <location>
        <begin position="1352"/>
        <end position="1635"/>
    </location>
</feature>
<dbReference type="GO" id="GO:0005737">
    <property type="term" value="C:cytoplasm"/>
    <property type="evidence" value="ECO:0007669"/>
    <property type="project" value="UniProtKB-SubCell"/>
</dbReference>
<evidence type="ECO:0000256" key="17">
    <source>
        <dbReference type="ARBA" id="ARBA00023141"/>
    </source>
</evidence>
<dbReference type="InterPro" id="IPR000623">
    <property type="entry name" value="Shikimate_kinase/TSH1"/>
</dbReference>
<dbReference type="PIRSF" id="PIRSF000514">
    <property type="entry name" value="Pentafunct_AroM"/>
    <property type="match status" value="1"/>
</dbReference>
<dbReference type="GO" id="GO:0004764">
    <property type="term" value="F:shikimate 3-dehydrogenase (NADP+) activity"/>
    <property type="evidence" value="ECO:0007669"/>
    <property type="project" value="UniProtKB-UniRule"/>
</dbReference>
<dbReference type="NCBIfam" id="TIGR01357">
    <property type="entry name" value="aroB"/>
    <property type="match status" value="1"/>
</dbReference>
<organism evidence="31 32">
    <name type="scientific">Actinomortierella ambigua</name>
    <dbReference type="NCBI Taxonomy" id="1343610"/>
    <lineage>
        <taxon>Eukaryota</taxon>
        <taxon>Fungi</taxon>
        <taxon>Fungi incertae sedis</taxon>
        <taxon>Mucoromycota</taxon>
        <taxon>Mortierellomycotina</taxon>
        <taxon>Mortierellomycetes</taxon>
        <taxon>Mortierellales</taxon>
        <taxon>Mortierellaceae</taxon>
        <taxon>Actinomortierella</taxon>
    </lineage>
</organism>
<evidence type="ECO:0000256" key="5">
    <source>
        <dbReference type="ARBA" id="ARBA00009349"/>
    </source>
</evidence>
<dbReference type="CDD" id="cd01065">
    <property type="entry name" value="NAD_bind_Shikimate_DH"/>
    <property type="match status" value="1"/>
</dbReference>
<dbReference type="GO" id="GO:0004765">
    <property type="term" value="F:shikimate kinase activity"/>
    <property type="evidence" value="ECO:0007669"/>
    <property type="project" value="UniProtKB-UniRule"/>
</dbReference>
<evidence type="ECO:0000313" key="32">
    <source>
        <dbReference type="Proteomes" id="UP000807716"/>
    </source>
</evidence>
<dbReference type="NCBIfam" id="TIGR01093">
    <property type="entry name" value="aroD"/>
    <property type="match status" value="1"/>
</dbReference>
<dbReference type="InterPro" id="IPR010110">
    <property type="entry name" value="Shikimate_DH_AroM-type"/>
</dbReference>
<dbReference type="PANTHER" id="PTHR21090">
    <property type="entry name" value="AROM/DEHYDROQUINATE SYNTHASE"/>
    <property type="match status" value="1"/>
</dbReference>
<evidence type="ECO:0000256" key="23">
    <source>
        <dbReference type="HAMAP-Rule" id="MF_03143"/>
    </source>
</evidence>
<dbReference type="InterPro" id="IPR046346">
    <property type="entry name" value="Aminoacid_DH-like_N_sf"/>
</dbReference>
<dbReference type="GO" id="GO:0046872">
    <property type="term" value="F:metal ion binding"/>
    <property type="evidence" value="ECO:0007669"/>
    <property type="project" value="UniProtKB-UniRule"/>
</dbReference>
<dbReference type="SUPFAM" id="SSF55205">
    <property type="entry name" value="EPT/RTPC-like"/>
    <property type="match status" value="1"/>
</dbReference>
<keyword evidence="18 23" id="KW-0456">Lyase</keyword>
<dbReference type="InterPro" id="IPR001381">
    <property type="entry name" value="DHquinase_I"/>
</dbReference>
<comment type="catalytic activity">
    <reaction evidence="20">
        <text>3-phosphoshikimate + phosphoenolpyruvate = 5-O-(1-carboxyvinyl)-3-phosphoshikimate + phosphate</text>
        <dbReference type="Rhea" id="RHEA:21256"/>
        <dbReference type="ChEBI" id="CHEBI:43474"/>
        <dbReference type="ChEBI" id="CHEBI:57701"/>
        <dbReference type="ChEBI" id="CHEBI:58702"/>
        <dbReference type="ChEBI" id="CHEBI:145989"/>
        <dbReference type="EC" id="2.5.1.19"/>
    </reaction>
    <physiologicalReaction direction="left-to-right" evidence="20">
        <dbReference type="Rhea" id="RHEA:21257"/>
    </physiologicalReaction>
</comment>
<dbReference type="CDD" id="cd00464">
    <property type="entry name" value="SK"/>
    <property type="match status" value="1"/>
</dbReference>
<evidence type="ECO:0000256" key="9">
    <source>
        <dbReference type="ARBA" id="ARBA00022679"/>
    </source>
</evidence>
<proteinExistence type="inferred from homology"/>
<dbReference type="GO" id="GO:0003856">
    <property type="term" value="F:3-dehydroquinate synthase activity"/>
    <property type="evidence" value="ECO:0007669"/>
    <property type="project" value="UniProtKB-UniRule"/>
</dbReference>
<dbReference type="InterPro" id="IPR006264">
    <property type="entry name" value="EPSP_synthase"/>
</dbReference>
<keyword evidence="12 23" id="KW-0418">Kinase</keyword>
<keyword evidence="32" id="KW-1185">Reference proteome</keyword>
<evidence type="ECO:0000259" key="30">
    <source>
        <dbReference type="Pfam" id="PF24621"/>
    </source>
</evidence>
<keyword evidence="17 23" id="KW-0057">Aromatic amino acid biosynthesis</keyword>
<dbReference type="SUPFAM" id="SSF53223">
    <property type="entry name" value="Aminoacid dehydrogenase-like, N-terminal domain"/>
    <property type="match status" value="1"/>
</dbReference>
<feature type="binding site" evidence="23">
    <location>
        <position position="194"/>
    </location>
    <ligand>
        <name>NAD(+)</name>
        <dbReference type="ChEBI" id="CHEBI:57540"/>
    </ligand>
</feature>
<dbReference type="GO" id="GO:0009073">
    <property type="term" value="P:aromatic amino acid family biosynthetic process"/>
    <property type="evidence" value="ECO:0007669"/>
    <property type="project" value="UniProtKB-UniRule"/>
</dbReference>
<dbReference type="GO" id="GO:0008652">
    <property type="term" value="P:amino acid biosynthetic process"/>
    <property type="evidence" value="ECO:0007669"/>
    <property type="project" value="UniProtKB-KW"/>
</dbReference>
<feature type="binding site" evidence="23">
    <location>
        <position position="366"/>
    </location>
    <ligand>
        <name>7-phospho-2-dehydro-3-deoxy-D-arabino-heptonate</name>
        <dbReference type="ChEBI" id="CHEBI:58394"/>
    </ligand>
</feature>
<dbReference type="EC" id="2.7.1.71" evidence="23"/>
<comment type="similarity">
    <text evidence="23 24">In the C-terminal section; belongs to the shikimate dehydrogenase family.</text>
</comment>
<evidence type="ECO:0000256" key="1">
    <source>
        <dbReference type="ARBA" id="ARBA00004496"/>
    </source>
</evidence>
<dbReference type="FunFam" id="3.40.50.1970:FF:000007">
    <property type="entry name" value="Pentafunctional AROM polypeptide"/>
    <property type="match status" value="1"/>
</dbReference>
<keyword evidence="19 23" id="KW-0511">Multifunctional enzyme</keyword>
<evidence type="ECO:0000259" key="26">
    <source>
        <dbReference type="Pfam" id="PF00275"/>
    </source>
</evidence>
<evidence type="ECO:0000256" key="22">
    <source>
        <dbReference type="ARBA" id="ARBA00054455"/>
    </source>
</evidence>
<feature type="binding site" evidence="23">
    <location>
        <position position="166"/>
    </location>
    <ligand>
        <name>7-phospho-2-dehydro-3-deoxy-D-arabino-heptonate</name>
        <dbReference type="ChEBI" id="CHEBI:58394"/>
    </ligand>
</feature>
<dbReference type="Proteomes" id="UP000807716">
    <property type="component" value="Unassembled WGS sequence"/>
</dbReference>
<dbReference type="GO" id="GO:0005524">
    <property type="term" value="F:ATP binding"/>
    <property type="evidence" value="ECO:0007669"/>
    <property type="project" value="UniProtKB-UniRule"/>
</dbReference>
<dbReference type="NCBIfam" id="TIGR01809">
    <property type="entry name" value="Shik-DH-AROM"/>
    <property type="match status" value="1"/>
</dbReference>
<dbReference type="GO" id="GO:0009423">
    <property type="term" value="P:chorismate biosynthetic process"/>
    <property type="evidence" value="ECO:0007669"/>
    <property type="project" value="UniProtKB-UniRule"/>
</dbReference>
<dbReference type="InterPro" id="IPR056179">
    <property type="entry name" value="DHQS_C"/>
</dbReference>
<evidence type="ECO:0000256" key="12">
    <source>
        <dbReference type="ARBA" id="ARBA00022777"/>
    </source>
</evidence>
<feature type="binding site" evidence="23">
    <location>
        <begin position="911"/>
        <end position="918"/>
    </location>
    <ligand>
        <name>ATP</name>
        <dbReference type="ChEBI" id="CHEBI:30616"/>
    </ligand>
</feature>
<comment type="similarity">
    <text evidence="23 24">In the 2nd section; belongs to the EPSP synthase family.</text>
</comment>
<dbReference type="Pfam" id="PF01487">
    <property type="entry name" value="DHquinase_I"/>
    <property type="match status" value="1"/>
</dbReference>
<dbReference type="InterPro" id="IPR027417">
    <property type="entry name" value="P-loop_NTPase"/>
</dbReference>
<comment type="catalytic activity">
    <reaction evidence="21 23 24">
        <text>shikimate + ATP = 3-phosphoshikimate + ADP + H(+)</text>
        <dbReference type="Rhea" id="RHEA:13121"/>
        <dbReference type="ChEBI" id="CHEBI:15378"/>
        <dbReference type="ChEBI" id="CHEBI:30616"/>
        <dbReference type="ChEBI" id="CHEBI:36208"/>
        <dbReference type="ChEBI" id="CHEBI:145989"/>
        <dbReference type="ChEBI" id="CHEBI:456216"/>
        <dbReference type="EC" id="2.7.1.71"/>
    </reaction>
</comment>
<comment type="similarity">
    <text evidence="23 24">In the 3rd section; belongs to the shikimate kinase family.</text>
</comment>
<sequence length="1635" mass="176149">MSHPNPHVDKVSILGAETIVFGFHLFDYLLQDVLTNIKSSTYVVVTDENLAKLYLDRFQTAFHATLTQLGLDANPPRLLTYVVPPGEETKSRTVKGEIEDFMLGHGCTRDTVLLAMGGGVIGDLVGFVAATFMRGIGFVQIPTTLLAMVDSSIGGKTAIDTPQAKNSIGAFWQPKRIFCDLAMLETLPPREFVNGMAEVIKTAAIWNQDDFILLENGAEAIRDAVLKPVRDVEFQGATLETRTAAQQLLLKVVMASAAVKAHVVTVDERETGLRGLLNFGHSIGHAIEGLVTPRLLHGECVSIGMIKEAEIARNLGYLSQVAVGRLTRCLQAYGLPVSMDDKFVKQHIGNQYCSVDELMQVLRVDKKNIGNKKRIVMLSAIGKTLEEKPTFIADDVIRKVLAAATVVHPLPVNRPPVTLSPPGSKSISNRALVLAALGKGTCRLTGLLHSDDTQVMLTALTKLGAATFEWENGGDTLVVHGNGGKMQVPDSELYLGNAGTAARFLTTVAVLVPPKADDPSAKTILTGNARMKQRPIAPLIDALTANGAELKYLETAGCLPAEVTPLSYGLKGGEIQLAASISSQYVSSILLCAPYATQEPVTLVLTGGQVISQPYIDMTIAMMKSFGVNVERLPNNTYRIPQGAYTNPADYLVEADASSATYPLAIAAITGTTCTVPNIGSSSLQGDAGFAVNVLRPMGCTVVQTATSTTVTGPPMGTLRPLPHIDMETMTDAFLTASVLAAVTQPAQPGGENITRISGIANQRVKECNRIAAMMHELGKFGVTTSETPDGIIVHGQDMATLKAPKDGVKCYDDHRVAMSFSVLATVVAGGTIIREKKCVEKTWPTWWDDLESKQGGRLSDKDLGPGSDHHDYEVKGAASSGATAAVPANTATTAGSASAANKDSTIVVIGMRGAGKTSMGQYAARTLKRPFTDVDHYFEAQLRTTIPEFIKEHGWGAFREQEAKMLAELVAKYPQGHVISCGGGIVETESARHSLQRFRDEAGGMVLHLVRSIDEIETYLNRDTTRPMFGESMRDVWHRRKGWYAECCNYEFVVAGQQLRGVEAEDAKEWKIVEAGFERFLQTVLGLGGERRGHRRHRQANRAQLVAKPTFFLSLTFADVTPALAHLSTLTAGSDLIELRVDLLKVPEGGAFREHVAQQVALLRRHSELPILFTVRSKSQGGQWADSDVEGMVRLLEDGLAWGVEYLDVEIGLPRASLDRVLARKGATQIVASWHDIHGAVPWESKAMEDKYALAASLKPDVIKLIGTAKSMQDNFACAAFAEKHKTASAGAGGQPPLIALNMGAIGQLSRVLNEVFTPVTHPLLPVKAAPGQLSAKEVQQARASLGLTAAKQFYLFGTPIQQSLSPLMHSTSFQALGLPHHYSLFETATVDESVVAKMHAADFGGASVTIPHKLEVMKHLDELTDDAKAVGAVNTVVPVPTEDGKKTVLVGDNTDWLGIYGTIQTQLSAVRKTKNPAEMKGLVIGAGGTSRAGLYALHRMGLTDISIYNRTRVKAEAVAESFKDLFVVKVVDRPLIHLEKNAETFDVVVSTVPGTIDSVTMLDATLFNGSQGGVAVELAYTPRRTRFLELAAAAGWATVEGREVLIEQGSWQNLKWTGRRWSDDAVRAAMASK</sequence>
<feature type="binding site" evidence="23">
    <location>
        <begin position="198"/>
        <end position="201"/>
    </location>
    <ligand>
        <name>7-phospho-2-dehydro-3-deoxy-D-arabino-heptonate</name>
        <dbReference type="ChEBI" id="CHEBI:58394"/>
    </ligand>
</feature>
<dbReference type="EC" id="2.5.1.19" evidence="23"/>
<evidence type="ECO:0000256" key="15">
    <source>
        <dbReference type="ARBA" id="ARBA00022857"/>
    </source>
</evidence>
<dbReference type="InterPro" id="IPR036291">
    <property type="entry name" value="NAD(P)-bd_dom_sf"/>
</dbReference>
<dbReference type="Pfam" id="PF08501">
    <property type="entry name" value="Shikimate_dh_N"/>
    <property type="match status" value="1"/>
</dbReference>
<comment type="similarity">
    <text evidence="4">In the 2nd section; belongs to the type-I 3-dehydroquinase family.</text>
</comment>
<evidence type="ECO:0000256" key="3">
    <source>
        <dbReference type="ARBA" id="ARBA00004842"/>
    </source>
</evidence>
<keyword evidence="15 23" id="KW-0521">NADP</keyword>
<feature type="domain" description="Shikimate dehydrogenase substrate binding N-terminal" evidence="29">
    <location>
        <begin position="1357"/>
        <end position="1438"/>
    </location>
</feature>
<dbReference type="NCBIfam" id="TIGR01356">
    <property type="entry name" value="aroA"/>
    <property type="match status" value="1"/>
</dbReference>
<keyword evidence="11 23" id="KW-0547">Nucleotide-binding</keyword>
<feature type="binding site" evidence="23">
    <location>
        <begin position="87"/>
        <end position="90"/>
    </location>
    <ligand>
        <name>NAD(+)</name>
        <dbReference type="ChEBI" id="CHEBI:57540"/>
    </ligand>
</feature>
<dbReference type="InterPro" id="IPR030960">
    <property type="entry name" value="DHQS/DOIS_N"/>
</dbReference>
<evidence type="ECO:0000259" key="29">
    <source>
        <dbReference type="Pfam" id="PF08501"/>
    </source>
</evidence>
<dbReference type="Gene3D" id="3.20.20.70">
    <property type="entry name" value="Aldolase class I"/>
    <property type="match status" value="1"/>
</dbReference>
<accession>A0A9P6U0Y7</accession>
<dbReference type="GO" id="GO:0003866">
    <property type="term" value="F:3-phosphoshikimate 1-carboxyvinyltransferase activity"/>
    <property type="evidence" value="ECO:0007669"/>
    <property type="project" value="UniProtKB-UniRule"/>
</dbReference>
<feature type="binding site" evidence="23">
    <location>
        <begin position="143"/>
        <end position="144"/>
    </location>
    <ligand>
        <name>NAD(+)</name>
        <dbReference type="ChEBI" id="CHEBI:57540"/>
    </ligand>
</feature>
<comment type="catalytic activity">
    <reaction evidence="23 24">
        <text>shikimate + NADP(+) = 3-dehydroshikimate + NADPH + H(+)</text>
        <dbReference type="Rhea" id="RHEA:17737"/>
        <dbReference type="ChEBI" id="CHEBI:15378"/>
        <dbReference type="ChEBI" id="CHEBI:16630"/>
        <dbReference type="ChEBI" id="CHEBI:36208"/>
        <dbReference type="ChEBI" id="CHEBI:57783"/>
        <dbReference type="ChEBI" id="CHEBI:58349"/>
        <dbReference type="EC" id="1.1.1.25"/>
    </reaction>
</comment>
<evidence type="ECO:0000256" key="16">
    <source>
        <dbReference type="ARBA" id="ARBA00023002"/>
    </source>
</evidence>
<comment type="pathway">
    <text evidence="3 23 24">Metabolic intermediate biosynthesis; chorismate biosynthesis; chorismate from D-erythrose 4-phosphate and phosphoenolpyruvate: step 5/7.</text>
</comment>
<comment type="pathway">
    <text evidence="23 24">Metabolic intermediate biosynthesis; chorismate biosynthesis; chorismate from D-erythrose 4-phosphate and phosphoenolpyruvate: step 2/7.</text>
</comment>
<evidence type="ECO:0000256" key="21">
    <source>
        <dbReference type="ARBA" id="ARBA00048567"/>
    </source>
</evidence>
<dbReference type="Gene3D" id="3.40.50.720">
    <property type="entry name" value="NAD(P)-binding Rossmann-like Domain"/>
    <property type="match status" value="1"/>
</dbReference>
<evidence type="ECO:0000256" key="7">
    <source>
        <dbReference type="ARBA" id="ARBA00022490"/>
    </source>
</evidence>
<dbReference type="PROSITE" id="PS01128">
    <property type="entry name" value="SHIKIMATE_KINASE"/>
    <property type="match status" value="1"/>
</dbReference>
<dbReference type="InterPro" id="IPR036968">
    <property type="entry name" value="Enolpyruvate_Tfrase_sf"/>
</dbReference>
<keyword evidence="14 23" id="KW-0067">ATP-binding</keyword>
<dbReference type="InterPro" id="IPR016037">
    <property type="entry name" value="DHQ_synth_AroB"/>
</dbReference>
<feature type="binding site" evidence="23">
    <location>
        <position position="150"/>
    </location>
    <ligand>
        <name>7-phospho-2-dehydro-3-deoxy-D-arabino-heptonate</name>
        <dbReference type="ChEBI" id="CHEBI:58394"/>
    </ligand>
</feature>
<dbReference type="FunFam" id="3.65.10.10:FF:000008">
    <property type="entry name" value="Pentafunctional AROM polypeptide"/>
    <property type="match status" value="1"/>
</dbReference>
<dbReference type="CDD" id="cd01556">
    <property type="entry name" value="EPSP_synthase"/>
    <property type="match status" value="1"/>
</dbReference>
<gene>
    <name evidence="31" type="primary">ARO1</name>
    <name evidence="31" type="ORF">DFQ27_006086</name>
</gene>
<dbReference type="InterPro" id="IPR023000">
    <property type="entry name" value="Shikimate_kinase_CS"/>
</dbReference>
<evidence type="ECO:0000259" key="27">
    <source>
        <dbReference type="Pfam" id="PF01488"/>
    </source>
</evidence>
<dbReference type="EC" id="4.2.3.4" evidence="23"/>
<evidence type="ECO:0000256" key="18">
    <source>
        <dbReference type="ARBA" id="ARBA00023239"/>
    </source>
</evidence>
<dbReference type="Pfam" id="PF01761">
    <property type="entry name" value="DHQ_synthase"/>
    <property type="match status" value="1"/>
</dbReference>
<comment type="catalytic activity">
    <reaction evidence="23 24">
        <text>7-phospho-2-dehydro-3-deoxy-D-arabino-heptonate = 3-dehydroquinate + phosphate</text>
        <dbReference type="Rhea" id="RHEA:21968"/>
        <dbReference type="ChEBI" id="CHEBI:32364"/>
        <dbReference type="ChEBI" id="CHEBI:43474"/>
        <dbReference type="ChEBI" id="CHEBI:58394"/>
        <dbReference type="EC" id="4.2.3.4"/>
    </reaction>
</comment>
<evidence type="ECO:0000256" key="25">
    <source>
        <dbReference type="SAM" id="MobiDB-lite"/>
    </source>
</evidence>
<feature type="binding site" evidence="23">
    <location>
        <position position="297"/>
    </location>
    <ligand>
        <name>Zn(2+)</name>
        <dbReference type="ChEBI" id="CHEBI:29105"/>
        <note>catalytic</note>
    </ligand>
</feature>
<evidence type="ECO:0000256" key="4">
    <source>
        <dbReference type="ARBA" id="ARBA00006477"/>
    </source>
</evidence>
<comment type="similarity">
    <text evidence="5">In the N-terminal section; belongs to the shikimate kinase family.</text>
</comment>
<comment type="function">
    <text evidence="22 23 24">The AROM polypeptide catalyzes 5 consecutive enzymatic reactions in prechorismate polyaromatic amino acid biosynthesis.</text>
</comment>
<dbReference type="InterPro" id="IPR001986">
    <property type="entry name" value="Enolpyruvate_Tfrase_dom"/>
</dbReference>
<evidence type="ECO:0000313" key="31">
    <source>
        <dbReference type="EMBL" id="KAG0255746.1"/>
    </source>
</evidence>
<dbReference type="EC" id="4.2.1.10" evidence="23"/>
<dbReference type="SUPFAM" id="SSF51735">
    <property type="entry name" value="NAD(P)-binding Rossmann-fold domains"/>
    <property type="match status" value="1"/>
</dbReference>
<evidence type="ECO:0000256" key="14">
    <source>
        <dbReference type="ARBA" id="ARBA00022840"/>
    </source>
</evidence>
<dbReference type="Gene3D" id="3.40.50.10860">
    <property type="entry name" value="Leucine Dehydrogenase, chain A, domain 1"/>
    <property type="match status" value="1"/>
</dbReference>
<feature type="region of interest" description="Disordered" evidence="25">
    <location>
        <begin position="851"/>
        <end position="871"/>
    </location>
</feature>
<reference evidence="31" key="1">
    <citation type="journal article" date="2020" name="Fungal Divers.">
        <title>Resolving the Mortierellaceae phylogeny through synthesis of multi-gene phylogenetics and phylogenomics.</title>
        <authorList>
            <person name="Vandepol N."/>
            <person name="Liber J."/>
            <person name="Desiro A."/>
            <person name="Na H."/>
            <person name="Kennedy M."/>
            <person name="Barry K."/>
            <person name="Grigoriev I.V."/>
            <person name="Miller A.N."/>
            <person name="O'Donnell K."/>
            <person name="Stajich J.E."/>
            <person name="Bonito G."/>
        </authorList>
    </citation>
    <scope>NUCLEOTIDE SEQUENCE</scope>
    <source>
        <strain evidence="31">BC1065</strain>
    </source>
</reference>
<dbReference type="HAMAP" id="MF_03143">
    <property type="entry name" value="Pentafunct_AroM"/>
    <property type="match status" value="1"/>
</dbReference>
<comment type="similarity">
    <text evidence="23">In the N-terminal section; belongs to the sugar phosphate cyclases superfamily. Dehydroquinate synthase family.</text>
</comment>
<dbReference type="Pfam" id="PF00275">
    <property type="entry name" value="EPSP_synthase"/>
    <property type="match status" value="1"/>
</dbReference>
<comment type="subunit">
    <text evidence="23 24">Homodimer.</text>
</comment>
<comment type="similarity">
    <text evidence="6">Belongs to the EPSP synthase family.</text>
</comment>
<keyword evidence="9 23" id="KW-0808">Transferase</keyword>
<keyword evidence="10 23" id="KW-0479">Metal-binding</keyword>
<dbReference type="PANTHER" id="PTHR21090:SF5">
    <property type="entry name" value="PENTAFUNCTIONAL AROM POLYPEPTIDE"/>
    <property type="match status" value="1"/>
</dbReference>
<feature type="active site" description="Proton acceptor; for 3-dehydroquinate dehydratase activity" evidence="23">
    <location>
        <position position="1236"/>
    </location>
</feature>
<dbReference type="GO" id="GO:0003855">
    <property type="term" value="F:3-dehydroquinate dehydratase activity"/>
    <property type="evidence" value="ECO:0007669"/>
    <property type="project" value="UniProtKB-UniRule"/>
</dbReference>
<dbReference type="Gene3D" id="3.40.50.300">
    <property type="entry name" value="P-loop containing nucleotide triphosphate hydrolases"/>
    <property type="match status" value="1"/>
</dbReference>
<dbReference type="PROSITE" id="PS00885">
    <property type="entry name" value="EPSP_SYNTHASE_2"/>
    <property type="match status" value="1"/>
</dbReference>
<dbReference type="InterPro" id="IPR013785">
    <property type="entry name" value="Aldolase_TIM"/>
</dbReference>
<feature type="binding site" evidence="23">
    <location>
        <position position="281"/>
    </location>
    <ligand>
        <name>7-phospho-2-dehydro-3-deoxy-D-arabino-heptonate</name>
        <dbReference type="ChEBI" id="CHEBI:58394"/>
    </ligand>
</feature>
<dbReference type="PRINTS" id="PR01100">
    <property type="entry name" value="SHIKIMTKNASE"/>
</dbReference>
<feature type="domain" description="Quinate/shikimate 5-dehydrogenase/glutamyl-tRNA reductase" evidence="27">
    <location>
        <begin position="1473"/>
        <end position="1554"/>
    </location>
</feature>
<dbReference type="Gene3D" id="3.65.10.10">
    <property type="entry name" value="Enolpyruvate transferase domain"/>
    <property type="match status" value="2"/>
</dbReference>
<feature type="binding site" evidence="23">
    <location>
        <position position="156"/>
    </location>
    <ligand>
        <name>7-phospho-2-dehydro-3-deoxy-D-arabino-heptonate</name>
        <dbReference type="ChEBI" id="CHEBI:58394"/>
    </ligand>
</feature>
<dbReference type="FunFam" id="1.20.1090.10:FF:000007">
    <property type="entry name" value="Pentafunctional AROM polypeptide"/>
    <property type="match status" value="1"/>
</dbReference>
<evidence type="ECO:0000256" key="6">
    <source>
        <dbReference type="ARBA" id="ARBA00009948"/>
    </source>
</evidence>
<evidence type="ECO:0000256" key="2">
    <source>
        <dbReference type="ARBA" id="ARBA00004811"/>
    </source>
</evidence>
<evidence type="ECO:0000259" key="28">
    <source>
        <dbReference type="Pfam" id="PF01761"/>
    </source>
</evidence>
<feature type="binding site" evidence="23">
    <location>
        <position position="123"/>
    </location>
    <ligand>
        <name>NAD(+)</name>
        <dbReference type="ChEBI" id="CHEBI:57540"/>
    </ligand>
</feature>
<feature type="binding site" evidence="23">
    <location>
        <begin position="118"/>
        <end position="120"/>
    </location>
    <ligand>
        <name>NAD(+)</name>
        <dbReference type="ChEBI" id="CHEBI:57540"/>
    </ligand>
</feature>
<feature type="region of interest" description="3-dehydroquinate synthase" evidence="23">
    <location>
        <begin position="1"/>
        <end position="394"/>
    </location>
</feature>
<dbReference type="Gene3D" id="1.20.1090.10">
    <property type="entry name" value="Dehydroquinate synthase-like - alpha domain"/>
    <property type="match status" value="1"/>
</dbReference>
<dbReference type="InterPro" id="IPR013708">
    <property type="entry name" value="Shikimate_DH-bd_N"/>
</dbReference>
<dbReference type="FunFam" id="3.40.50.300:FF:001256">
    <property type="entry name" value="Pentafunctional AROM polypeptide"/>
    <property type="match status" value="1"/>
</dbReference>
<evidence type="ECO:0000256" key="24">
    <source>
        <dbReference type="PIRNR" id="PIRNR000514"/>
    </source>
</evidence>
<evidence type="ECO:0000256" key="8">
    <source>
        <dbReference type="ARBA" id="ARBA00022605"/>
    </source>
</evidence>
<feature type="active site" description="Proton acceptor; for 3-dehydroquinate synthase activity" evidence="23">
    <location>
        <position position="285"/>
    </location>
</feature>
<comment type="similarity">
    <text evidence="23 24">In the 4th section; belongs to the type-I 3-dehydroquinase family.</text>
</comment>
<dbReference type="Pfam" id="PF01202">
    <property type="entry name" value="SKI"/>
    <property type="match status" value="1"/>
</dbReference>
<feature type="binding site" evidence="23">
    <location>
        <position position="165"/>
    </location>
    <ligand>
        <name>NAD(+)</name>
        <dbReference type="ChEBI" id="CHEBI:57540"/>
    </ligand>
</feature>
<keyword evidence="16 23" id="KW-0560">Oxidoreductase</keyword>
<dbReference type="Pfam" id="PF24621">
    <property type="entry name" value="DHQS_C"/>
    <property type="match status" value="1"/>
</dbReference>
<name>A0A9P6U0Y7_9FUNG</name>
<comment type="pathway">
    <text evidence="2 23 24">Metabolic intermediate biosynthesis; chorismate biosynthesis; chorismate from D-erythrose 4-phosphate and phosphoenolpyruvate: step 6/7.</text>
</comment>
<dbReference type="InterPro" id="IPR013792">
    <property type="entry name" value="RNA3'P_cycl/enolpyr_Trfase_a/b"/>
</dbReference>
<comment type="caution">
    <text evidence="23">Lacks conserved residue(s) required for the propagation of feature annotation.</text>
</comment>
<dbReference type="InterPro" id="IPR031322">
    <property type="entry name" value="Shikimate/glucono_kinase"/>
</dbReference>
<keyword evidence="8 23" id="KW-0028">Amino-acid biosynthesis</keyword>
<dbReference type="InterPro" id="IPR006151">
    <property type="entry name" value="Shikm_DH/Glu-tRNA_Rdtase"/>
</dbReference>
<keyword evidence="13 23" id="KW-0862">Zinc</keyword>
<dbReference type="SUPFAM" id="SSF51569">
    <property type="entry name" value="Aldolase"/>
    <property type="match status" value="1"/>
</dbReference>
<dbReference type="PROSITE" id="PS00104">
    <property type="entry name" value="EPSP_SYNTHASE_1"/>
    <property type="match status" value="1"/>
</dbReference>
<feature type="active site" description="For EPSP synthase activity" evidence="23">
    <location>
        <position position="839"/>
    </location>
</feature>
<dbReference type="InterPro" id="IPR023193">
    <property type="entry name" value="EPSP_synthase_CS"/>
</dbReference>
<dbReference type="OrthoDB" id="197068at2759"/>
<evidence type="ECO:0000256" key="19">
    <source>
        <dbReference type="ARBA" id="ARBA00023268"/>
    </source>
</evidence>
<comment type="subcellular location">
    <subcellularLocation>
        <location evidence="1 23 24">Cytoplasm</location>
    </subcellularLocation>
</comment>
<dbReference type="SUPFAM" id="SSF52540">
    <property type="entry name" value="P-loop containing nucleoside triphosphate hydrolases"/>
    <property type="match status" value="1"/>
</dbReference>
<dbReference type="SUPFAM" id="SSF56796">
    <property type="entry name" value="Dehydroquinate synthase-like"/>
    <property type="match status" value="1"/>
</dbReference>
<feature type="binding site" evidence="23">
    <location>
        <position position="134"/>
    </location>
    <ligand>
        <name>7-phospho-2-dehydro-3-deoxy-D-arabino-heptonate</name>
        <dbReference type="ChEBI" id="CHEBI:58394"/>
    </ligand>
</feature>
<dbReference type="FunFam" id="3.20.20.70:FF:000135">
    <property type="entry name" value="Pentafunctional AROM polypeptide"/>
    <property type="match status" value="1"/>
</dbReference>
<feature type="binding site" evidence="23">
    <location>
        <position position="297"/>
    </location>
    <ligand>
        <name>7-phospho-2-dehydro-3-deoxy-D-arabino-heptonate</name>
        <dbReference type="ChEBI" id="CHEBI:58394"/>
    </ligand>
</feature>
<feature type="domain" description="3-dehydroquinate synthase C-terminal" evidence="30">
    <location>
        <begin position="195"/>
        <end position="368"/>
    </location>
</feature>
<comment type="cofactor">
    <cofactor evidence="23 24">
        <name>Zn(2+)</name>
        <dbReference type="ChEBI" id="CHEBI:29105"/>
    </cofactor>
    <text evidence="23 24">Binds 2 Zn(2+) ions per subunit.</text>
</comment>
<feature type="binding site" evidence="23">
    <location>
        <position position="260"/>
    </location>
    <ligand>
        <name>7-phospho-2-dehydro-3-deoxy-D-arabino-heptonate</name>
        <dbReference type="ChEBI" id="CHEBI:58394"/>
    </ligand>
</feature>
<comment type="pathway">
    <text evidence="23 24">Metabolic intermediate biosynthesis; chorismate biosynthesis; chorismate from D-erythrose 4-phosphate and phosphoenolpyruvate: step 4/7.</text>
</comment>
<evidence type="ECO:0000256" key="10">
    <source>
        <dbReference type="ARBA" id="ARBA00022723"/>
    </source>
</evidence>
<evidence type="ECO:0000256" key="20">
    <source>
        <dbReference type="ARBA" id="ARBA00044633"/>
    </source>
</evidence>
<dbReference type="EC" id="1.1.1.25" evidence="23"/>
<feature type="binding site" evidence="23">
    <location>
        <position position="198"/>
    </location>
    <ligand>
        <name>Zn(2+)</name>
        <dbReference type="ChEBI" id="CHEBI:29105"/>
        <note>catalytic</note>
    </ligand>
</feature>
<feature type="active site" description="Schiff-base intermediate with substrate; for 3-dehydroquinate dehydratase activity" evidence="23">
    <location>
        <position position="1265"/>
    </location>
</feature>
<keyword evidence="7 23" id="KW-0963">Cytoplasm</keyword>
<feature type="binding site" evidence="23">
    <location>
        <position position="281"/>
    </location>
    <ligand>
        <name>Zn(2+)</name>
        <dbReference type="ChEBI" id="CHEBI:29105"/>
        <note>catalytic</note>
    </ligand>
</feature>
<feature type="domain" description="3-dehydroquinate synthase N-terminal" evidence="28">
    <location>
        <begin position="81"/>
        <end position="193"/>
    </location>
</feature>